<protein>
    <submittedName>
        <fullName evidence="1">Uncharacterized protein</fullName>
    </submittedName>
</protein>
<dbReference type="EMBL" id="HBHW01002679">
    <property type="protein sequence ID" value="CAE0034143.1"/>
    <property type="molecule type" value="Transcribed_RNA"/>
</dbReference>
<gene>
    <name evidence="1" type="ORF">RMAR00112_LOCUS2087</name>
</gene>
<proteinExistence type="predicted"/>
<reference evidence="1" key="1">
    <citation type="submission" date="2021-01" db="EMBL/GenBank/DDBJ databases">
        <authorList>
            <person name="Corre E."/>
            <person name="Pelletier E."/>
            <person name="Niang G."/>
            <person name="Scheremetjew M."/>
            <person name="Finn R."/>
            <person name="Kale V."/>
            <person name="Holt S."/>
            <person name="Cochrane G."/>
            <person name="Meng A."/>
            <person name="Brown T."/>
            <person name="Cohen L."/>
        </authorList>
    </citation>
    <scope>NUCLEOTIDE SEQUENCE</scope>
    <source>
        <strain evidence="1">CCMP 769</strain>
    </source>
</reference>
<sequence>MLAPNRESEEFDIASRSAGLFFSWRTARAAAPRRRADAGRYSGAWGEGLERSMYPLDAYVSTRVAISVSMPKGVANTVPLGYNDFITAQLRRDYGDDGMMRSVEKWQDG</sequence>
<dbReference type="AlphaFoldDB" id="A0A7S2ZAP2"/>
<accession>A0A7S2ZAP2</accession>
<organism evidence="1">
    <name type="scientific">Rhodosorus marinus</name>
    <dbReference type="NCBI Taxonomy" id="101924"/>
    <lineage>
        <taxon>Eukaryota</taxon>
        <taxon>Rhodophyta</taxon>
        <taxon>Stylonematophyceae</taxon>
        <taxon>Stylonematales</taxon>
        <taxon>Stylonemataceae</taxon>
        <taxon>Rhodosorus</taxon>
    </lineage>
</organism>
<evidence type="ECO:0000313" key="1">
    <source>
        <dbReference type="EMBL" id="CAE0034143.1"/>
    </source>
</evidence>
<name>A0A7S2ZAP2_9RHOD</name>